<dbReference type="GO" id="GO:0016052">
    <property type="term" value="P:carbohydrate catabolic process"/>
    <property type="evidence" value="ECO:0007669"/>
    <property type="project" value="TreeGrafter"/>
</dbReference>
<proteinExistence type="inferred from homology"/>
<dbReference type="PANTHER" id="PTHR10889">
    <property type="entry name" value="DEOXYRIBOSE-PHOSPHATE ALDOLASE"/>
    <property type="match status" value="1"/>
</dbReference>
<feature type="active site" description="Proton donor/acceptor" evidence="7">
    <location>
        <position position="209"/>
    </location>
</feature>
<dbReference type="EMBL" id="FQUI01000012">
    <property type="protein sequence ID" value="SHE71644.1"/>
    <property type="molecule type" value="Genomic_DNA"/>
</dbReference>
<dbReference type="EC" id="4.1.2.4" evidence="7"/>
<gene>
    <name evidence="7" type="primary">deoC</name>
    <name evidence="8" type="ORF">SAMN02745164_00999</name>
</gene>
<dbReference type="Gene3D" id="3.20.20.70">
    <property type="entry name" value="Aldolase class I"/>
    <property type="match status" value="1"/>
</dbReference>
<evidence type="ECO:0000256" key="2">
    <source>
        <dbReference type="ARBA" id="ARBA00022490"/>
    </source>
</evidence>
<keyword evidence="4 7" id="KW-0704">Schiff base</keyword>
<dbReference type="GO" id="GO:0006018">
    <property type="term" value="P:2-deoxyribose 1-phosphate catabolic process"/>
    <property type="evidence" value="ECO:0007669"/>
    <property type="project" value="UniProtKB-UniRule"/>
</dbReference>
<dbReference type="HAMAP" id="MF_00114">
    <property type="entry name" value="DeoC_type1"/>
    <property type="match status" value="1"/>
</dbReference>
<dbReference type="Proteomes" id="UP000184334">
    <property type="component" value="Unassembled WGS sequence"/>
</dbReference>
<dbReference type="GO" id="GO:0004139">
    <property type="term" value="F:deoxyribose-phosphate aldolase activity"/>
    <property type="evidence" value="ECO:0007669"/>
    <property type="project" value="UniProtKB-UniRule"/>
</dbReference>
<name>A0A1M4VRF4_MARH1</name>
<dbReference type="InterPro" id="IPR028581">
    <property type="entry name" value="DeoC_typeI"/>
</dbReference>
<dbReference type="UniPathway" id="UPA00002">
    <property type="reaction ID" value="UER00468"/>
</dbReference>
<dbReference type="CDD" id="cd00959">
    <property type="entry name" value="DeoC"/>
    <property type="match status" value="1"/>
</dbReference>
<keyword evidence="9" id="KW-1185">Reference proteome</keyword>
<comment type="pathway">
    <text evidence="7">Carbohydrate degradation; 2-deoxy-D-ribose 1-phosphate degradation; D-glyceraldehyde 3-phosphate and acetaldehyde from 2-deoxy-alpha-D-ribose 1-phosphate: step 2/2.</text>
</comment>
<dbReference type="InterPro" id="IPR002915">
    <property type="entry name" value="DeoC/FbaB/LacD_aldolase"/>
</dbReference>
<comment type="caution">
    <text evidence="8">The sequence shown here is derived from an EMBL/GenBank/DDBJ whole genome shotgun (WGS) entry which is preliminary data.</text>
</comment>
<evidence type="ECO:0000256" key="3">
    <source>
        <dbReference type="ARBA" id="ARBA00023239"/>
    </source>
</evidence>
<evidence type="ECO:0000313" key="8">
    <source>
        <dbReference type="EMBL" id="SHE71644.1"/>
    </source>
</evidence>
<dbReference type="InterPro" id="IPR013785">
    <property type="entry name" value="Aldolase_TIM"/>
</dbReference>
<dbReference type="Pfam" id="PF01791">
    <property type="entry name" value="DeoC"/>
    <property type="match status" value="1"/>
</dbReference>
<dbReference type="NCBIfam" id="TIGR00126">
    <property type="entry name" value="deoC"/>
    <property type="match status" value="1"/>
</dbReference>
<comment type="catalytic activity">
    <reaction evidence="5 7">
        <text>2-deoxy-D-ribose 5-phosphate = D-glyceraldehyde 3-phosphate + acetaldehyde</text>
        <dbReference type="Rhea" id="RHEA:12821"/>
        <dbReference type="ChEBI" id="CHEBI:15343"/>
        <dbReference type="ChEBI" id="CHEBI:59776"/>
        <dbReference type="ChEBI" id="CHEBI:62877"/>
        <dbReference type="EC" id="4.1.2.4"/>
    </reaction>
</comment>
<dbReference type="InterPro" id="IPR011343">
    <property type="entry name" value="DeoC"/>
</dbReference>
<comment type="similarity">
    <text evidence="1 7">Belongs to the DeoC/FbaB aldolase family. DeoC type 1 subfamily.</text>
</comment>
<evidence type="ECO:0000256" key="6">
    <source>
        <dbReference type="ARBA" id="ARBA00056337"/>
    </source>
</evidence>
<evidence type="ECO:0000256" key="4">
    <source>
        <dbReference type="ARBA" id="ARBA00023270"/>
    </source>
</evidence>
<evidence type="ECO:0000256" key="7">
    <source>
        <dbReference type="HAMAP-Rule" id="MF_00114"/>
    </source>
</evidence>
<keyword evidence="3 7" id="KW-0456">Lyase</keyword>
<protein>
    <recommendedName>
        <fullName evidence="7">Deoxyribose-phosphate aldolase</fullName>
        <shortName evidence="7">DERA</shortName>
        <ecNumber evidence="7">4.1.2.4</ecNumber>
    </recommendedName>
    <alternativeName>
        <fullName evidence="7">2-deoxy-D-ribose 5-phosphate aldolase</fullName>
    </alternativeName>
    <alternativeName>
        <fullName evidence="7">Phosphodeoxyriboaldolase</fullName>
        <shortName evidence="7">Deoxyriboaldolase</shortName>
    </alternativeName>
</protein>
<dbReference type="OrthoDB" id="9778711at2"/>
<reference evidence="8" key="1">
    <citation type="submission" date="2016-11" db="EMBL/GenBank/DDBJ databases">
        <authorList>
            <person name="Varghese N."/>
            <person name="Submissions S."/>
        </authorList>
    </citation>
    <scope>NUCLEOTIDE SEQUENCE [LARGE SCALE GENOMIC DNA]</scope>
    <source>
        <strain evidence="8">DSM 16785</strain>
    </source>
</reference>
<evidence type="ECO:0000256" key="5">
    <source>
        <dbReference type="ARBA" id="ARBA00048791"/>
    </source>
</evidence>
<accession>A0A1M4VRF4</accession>
<dbReference type="GO" id="GO:0005737">
    <property type="term" value="C:cytoplasm"/>
    <property type="evidence" value="ECO:0007669"/>
    <property type="project" value="UniProtKB-SubCell"/>
</dbReference>
<dbReference type="SUPFAM" id="SSF51569">
    <property type="entry name" value="Aldolase"/>
    <property type="match status" value="1"/>
</dbReference>
<sequence>MDLRELIKKEIERYNKEFKITEKDISLTPKDVAKYIDHTILKATTTPKDIKRICKEAKDYHFFSVCVNPVYVPLAKEELKGTDVKVATVIGFPLGSNSIDVKAYETDIALNDGADEFDMVINVGMLKAEEYNYIYDEIKAVVEAAQGKTVKVIIETCYLTTEEKIAACVISKEAGAHFVKTSTGFGTGGATVEDVALMKFVVGEALKVKASGGVRSFEDAEKMIKVGAERIGASSGVKIVSGEKSNADY</sequence>
<keyword evidence="2 7" id="KW-0963">Cytoplasm</keyword>
<dbReference type="AlphaFoldDB" id="A0A1M4VRF4"/>
<organism evidence="8 9">
    <name type="scientific">Marinitoga hydrogenitolerans (strain DSM 16785 / JCM 12826 / AT1271)</name>
    <dbReference type="NCBI Taxonomy" id="1122195"/>
    <lineage>
        <taxon>Bacteria</taxon>
        <taxon>Thermotogati</taxon>
        <taxon>Thermotogota</taxon>
        <taxon>Thermotogae</taxon>
        <taxon>Petrotogales</taxon>
        <taxon>Petrotogaceae</taxon>
        <taxon>Marinitoga</taxon>
    </lineage>
</organism>
<dbReference type="FunFam" id="3.20.20.70:FF:000198">
    <property type="entry name" value="Deoxyribose-phosphate aldolase"/>
    <property type="match status" value="1"/>
</dbReference>
<dbReference type="PANTHER" id="PTHR10889:SF1">
    <property type="entry name" value="DEOXYRIBOSE-PHOSPHATE ALDOLASE"/>
    <property type="match status" value="1"/>
</dbReference>
<evidence type="ECO:0000256" key="1">
    <source>
        <dbReference type="ARBA" id="ARBA00010936"/>
    </source>
</evidence>
<dbReference type="GO" id="GO:0009264">
    <property type="term" value="P:deoxyribonucleotide catabolic process"/>
    <property type="evidence" value="ECO:0007669"/>
    <property type="project" value="UniProtKB-UniRule"/>
</dbReference>
<comment type="subcellular location">
    <subcellularLocation>
        <location evidence="7">Cytoplasm</location>
    </subcellularLocation>
</comment>
<dbReference type="RefSeq" id="WP_072864065.1">
    <property type="nucleotide sequence ID" value="NZ_FQUI01000012.1"/>
</dbReference>
<dbReference type="STRING" id="1122195.SAMN02745164_00999"/>
<dbReference type="SMART" id="SM01133">
    <property type="entry name" value="DeoC"/>
    <property type="match status" value="1"/>
</dbReference>
<evidence type="ECO:0000313" key="9">
    <source>
        <dbReference type="Proteomes" id="UP000184334"/>
    </source>
</evidence>
<comment type="function">
    <text evidence="6 7">Catalyzes a reversible aldol reaction between acetaldehyde and D-glyceraldehyde 3-phosphate to generate 2-deoxy-D-ribose 5-phosphate.</text>
</comment>
<feature type="active site" description="Proton donor/acceptor" evidence="7">
    <location>
        <position position="118"/>
    </location>
</feature>
<feature type="active site" description="Schiff-base intermediate with acetaldehyde" evidence="7">
    <location>
        <position position="180"/>
    </location>
</feature>
<dbReference type="PIRSF" id="PIRSF001357">
    <property type="entry name" value="DeoC"/>
    <property type="match status" value="1"/>
</dbReference>